<protein>
    <submittedName>
        <fullName evidence="1">Uncharacterized protein</fullName>
    </submittedName>
</protein>
<sequence length="450" mass="47357">MAPPAPELATATSLPAGTRFLQTIAATDGDRYIAPGQANVWDLRRDFSLGDGGDDQFDGALQLLVEVQGASDVFPSNQTYAELTALGPEMGPADGVKSVSFTDDTAFLNGAGRYAYLHPGVAVRLQQTLNLTGAVGPAISVTWNGTPAPGNTGSPLSDPDQYGQVVVRDTAGALLATLFRSDGSGVTGTWGSASLAAFAGQTVVLSFEQRVWANSPYEDSQTLAGTAIDKVSVKDSADAEFVVNGDFEAQGTGWTVMSSKAAQNVSTGTRTLKGLEVQRTFYTQPNLLWARMTDVFHNPTAAPIVAKATYRTNLGSDGLGIIYPTPGATGKALTTWDYKSNNAGLGDRDVGFAFGSADVVYYLSDPALGARQGSDDIRFSFDISVPAGGTLTLMNFVVMSGTDTGLTATDINARATEVDTQLADIASNFRTNFIYQRGLTQVQLDTLKNF</sequence>
<evidence type="ECO:0000313" key="1">
    <source>
        <dbReference type="EMBL" id="AER23908.1"/>
    </source>
</evidence>
<accession>I3PCK1</accession>
<reference evidence="1" key="1">
    <citation type="submission" date="2011-09" db="EMBL/GenBank/DDBJ databases">
        <title>A novel amdA gene encoded by the newly isolated Variovorax sp. HH01 strain defines a novel class of cofactor-less aryl malonic acid decarboxylase.</title>
        <authorList>
            <person name="Horn S."/>
            <person name="Maimanakos J."/>
            <person name="Streit W.R."/>
        </authorList>
    </citation>
    <scope>NUCLEOTIDE SEQUENCE</scope>
    <source>
        <strain evidence="1">HH01</strain>
    </source>
</reference>
<organism evidence="1">
    <name type="scientific">Variovorax sp. HH01</name>
    <dbReference type="NCBI Taxonomy" id="1084736"/>
    <lineage>
        <taxon>Bacteria</taxon>
        <taxon>Pseudomonadati</taxon>
        <taxon>Pseudomonadota</taxon>
        <taxon>Betaproteobacteria</taxon>
        <taxon>Burkholderiales</taxon>
        <taxon>Comamonadaceae</taxon>
        <taxon>Variovorax</taxon>
    </lineage>
</organism>
<name>I3PCK1_9BURK</name>
<proteinExistence type="predicted"/>
<gene>
    <name evidence="1" type="ORF">var025</name>
</gene>
<dbReference type="EMBL" id="JN646852">
    <property type="protein sequence ID" value="AER23908.1"/>
    <property type="molecule type" value="Genomic_DNA"/>
</dbReference>
<dbReference type="AlphaFoldDB" id="I3PCK1"/>